<comment type="caution">
    <text evidence="1">The sequence shown here is derived from an EMBL/GenBank/DDBJ whole genome shotgun (WGS) entry which is preliminary data.</text>
</comment>
<organism evidence="1 2">
    <name type="scientific">Rhizobium leguminosarum</name>
    <dbReference type="NCBI Taxonomy" id="384"/>
    <lineage>
        <taxon>Bacteria</taxon>
        <taxon>Pseudomonadati</taxon>
        <taxon>Pseudomonadota</taxon>
        <taxon>Alphaproteobacteria</taxon>
        <taxon>Hyphomicrobiales</taxon>
        <taxon>Rhizobiaceae</taxon>
        <taxon>Rhizobium/Agrobacterium group</taxon>
        <taxon>Rhizobium</taxon>
    </lineage>
</organism>
<accession>A0A6P0C3E1</accession>
<dbReference type="SUPFAM" id="SSF52540">
    <property type="entry name" value="P-loop containing nucleoside triphosphate hydrolases"/>
    <property type="match status" value="1"/>
</dbReference>
<dbReference type="CDD" id="cd02042">
    <property type="entry name" value="ParAB_family"/>
    <property type="match status" value="1"/>
</dbReference>
<dbReference type="InterPro" id="IPR027417">
    <property type="entry name" value="P-loop_NTPase"/>
</dbReference>
<proteinExistence type="predicted"/>
<dbReference type="Pfam" id="PF07015">
    <property type="entry name" value="VirC1"/>
    <property type="match status" value="1"/>
</dbReference>
<sequence length="231" mass="25363">MQLVTCCSFKGGAGKTTALMGLCSALAAEGKTIAIFEGDENRPLSKWKENATRRNAWDPLCEIFITDELPLLEVAYEEAAGRGFDYCLVETHHGSSELNNTVIASSNLLLIPTMLTPLDADEALATFRYIIELLIGENLAIPAAILRQRVPANRLNSSERLISEMLSTLPLADTPMHERDAFAAMKDRGMLHLNLRNAAANSSMRLTLRNLEAAMEDLRSLGKFVSSTVEH</sequence>
<protein>
    <submittedName>
        <fullName evidence="1">Conjugal transfer ATPase VirC1</fullName>
    </submittedName>
</protein>
<dbReference type="Gene3D" id="3.40.50.300">
    <property type="entry name" value="P-loop containing nucleotide triphosphate hydrolases"/>
    <property type="match status" value="1"/>
</dbReference>
<reference evidence="1 2" key="1">
    <citation type="submission" date="2020-01" db="EMBL/GenBank/DDBJ databases">
        <title>Rhizobium genotypes associated with high levels of biological nitrogen fixation by grain legumes in a temperate-maritime cropping system.</title>
        <authorList>
            <person name="Maluk M."/>
            <person name="Francesc Ferrando Molina F."/>
            <person name="Lopez Del Egido L."/>
            <person name="Lafos M."/>
            <person name="Langarica-Fuentes A."/>
            <person name="Gebre Yohannes G."/>
            <person name="Young M.W."/>
            <person name="Martin P."/>
            <person name="Gantlett R."/>
            <person name="Kenicer G."/>
            <person name="Hawes C."/>
            <person name="Begg G.S."/>
            <person name="Quilliam R.S."/>
            <person name="Squire G.R."/>
            <person name="Poole P.S."/>
            <person name="Young P.W."/>
            <person name="Iannetta P.M."/>
            <person name="James E.K."/>
        </authorList>
    </citation>
    <scope>NUCLEOTIDE SEQUENCE [LARGE SCALE GENOMIC DNA]</scope>
    <source>
        <strain evidence="1 2">JHI944</strain>
    </source>
</reference>
<dbReference type="NCBIfam" id="NF010423">
    <property type="entry name" value="PRK13849.1"/>
    <property type="match status" value="1"/>
</dbReference>
<dbReference type="InterPro" id="IPR050678">
    <property type="entry name" value="DNA_Partitioning_ATPase"/>
</dbReference>
<gene>
    <name evidence="1" type="ORF">GUK36_37805</name>
</gene>
<dbReference type="Proteomes" id="UP000471409">
    <property type="component" value="Unassembled WGS sequence"/>
</dbReference>
<dbReference type="InterPro" id="IPR009744">
    <property type="entry name" value="VirC1"/>
</dbReference>
<dbReference type="AlphaFoldDB" id="A0A6P0C3E1"/>
<dbReference type="RefSeq" id="WP_164000772.1">
    <property type="nucleotide sequence ID" value="NZ_WXXP01000150.1"/>
</dbReference>
<dbReference type="PANTHER" id="PTHR13696">
    <property type="entry name" value="P-LOOP CONTAINING NUCLEOSIDE TRIPHOSPHATE HYDROLASE"/>
    <property type="match status" value="1"/>
</dbReference>
<dbReference type="PIRSF" id="PIRSF009320">
    <property type="entry name" value="Nuc_binding_HP_1000"/>
    <property type="match status" value="1"/>
</dbReference>
<dbReference type="EMBL" id="WXXP01000150">
    <property type="protein sequence ID" value="NEK55001.1"/>
    <property type="molecule type" value="Genomic_DNA"/>
</dbReference>
<evidence type="ECO:0000313" key="2">
    <source>
        <dbReference type="Proteomes" id="UP000471409"/>
    </source>
</evidence>
<dbReference type="PANTHER" id="PTHR13696:SF96">
    <property type="entry name" value="COBQ_COBB_MIND_PARA NUCLEOTIDE BINDING DOMAIN-CONTAINING PROTEIN"/>
    <property type="match status" value="1"/>
</dbReference>
<name>A0A6P0C3E1_RHILE</name>
<evidence type="ECO:0000313" key="1">
    <source>
        <dbReference type="EMBL" id="NEK55001.1"/>
    </source>
</evidence>